<dbReference type="GO" id="GO:0005975">
    <property type="term" value="P:carbohydrate metabolic process"/>
    <property type="evidence" value="ECO:0007669"/>
    <property type="project" value="InterPro"/>
</dbReference>
<keyword evidence="2 3" id="KW-0808">Transferase</keyword>
<keyword evidence="4" id="KW-1185">Reference proteome</keyword>
<evidence type="ECO:0000313" key="4">
    <source>
        <dbReference type="Proteomes" id="UP000256405"/>
    </source>
</evidence>
<evidence type="ECO:0000256" key="1">
    <source>
        <dbReference type="ARBA" id="ARBA00022676"/>
    </source>
</evidence>
<sequence>MNRVAIYGGLGNQMFQYALAIAMDASGIPTRISVNDYLVNRHYQGFELLKAFNVAIPIRDRFRIYAMNRLRPILVDVNISLVKSITTKLLISSSNVYKEPMEFSYDENVFEQESSYLVGTWQSLKYFESQKKLIKEVFNFNKPRDPFNLKFVNDIESRNSVAVHVRRGDFTKPELSDSRMLYDSLNYYHEAFTIINDSVDNPVFYIFSDDIQWAKENFKGFNFVFVSHNKGSKSYLDMYLMSLCQHFIIANSSFSWWAAWLADNPGKKVIMPRLWVNKMDCSSIYPEDWISLDVNSVKSSILS</sequence>
<name>A0A3E0D2K1_9BACT</name>
<reference evidence="3 4" key="1">
    <citation type="submission" date="2018-08" db="EMBL/GenBank/DDBJ databases">
        <title>Genomic Encyclopedia of Archaeal and Bacterial Type Strains, Phase II (KMG-II): from individual species to whole genera.</title>
        <authorList>
            <person name="Goeker M."/>
        </authorList>
    </citation>
    <scope>NUCLEOTIDE SEQUENCE [LARGE SCALE GENOMIC DNA]</scope>
    <source>
        <strain evidence="3 4">DSM 15986</strain>
    </source>
</reference>
<dbReference type="EMBL" id="QUNF01000049">
    <property type="protein sequence ID" value="REG76920.1"/>
    <property type="molecule type" value="Genomic_DNA"/>
</dbReference>
<comment type="caution">
    <text evidence="3">The sequence shown here is derived from an EMBL/GenBank/DDBJ whole genome shotgun (WGS) entry which is preliminary data.</text>
</comment>
<evidence type="ECO:0000256" key="2">
    <source>
        <dbReference type="ARBA" id="ARBA00022679"/>
    </source>
</evidence>
<dbReference type="GO" id="GO:0008107">
    <property type="term" value="F:galactoside 2-alpha-L-fucosyltransferase activity"/>
    <property type="evidence" value="ECO:0007669"/>
    <property type="project" value="InterPro"/>
</dbReference>
<gene>
    <name evidence="3" type="ORF">C8N25_1498</name>
</gene>
<organism evidence="3 4">
    <name type="scientific">Algoriphagus antarcticus</name>
    <dbReference type="NCBI Taxonomy" id="238540"/>
    <lineage>
        <taxon>Bacteria</taxon>
        <taxon>Pseudomonadati</taxon>
        <taxon>Bacteroidota</taxon>
        <taxon>Cytophagia</taxon>
        <taxon>Cytophagales</taxon>
        <taxon>Cyclobacteriaceae</taxon>
        <taxon>Algoriphagus</taxon>
    </lineage>
</organism>
<dbReference type="InterPro" id="IPR002516">
    <property type="entry name" value="Glyco_trans_11"/>
</dbReference>
<proteinExistence type="predicted"/>
<keyword evidence="1" id="KW-0328">Glycosyltransferase</keyword>
<dbReference type="Pfam" id="PF01531">
    <property type="entry name" value="Glyco_transf_11"/>
    <property type="match status" value="1"/>
</dbReference>
<dbReference type="OrthoDB" id="9794601at2"/>
<dbReference type="RefSeq" id="WP_086541912.1">
    <property type="nucleotide sequence ID" value="NZ_MSSW01000035.1"/>
</dbReference>
<evidence type="ECO:0000313" key="3">
    <source>
        <dbReference type="EMBL" id="REG76920.1"/>
    </source>
</evidence>
<dbReference type="CDD" id="cd11301">
    <property type="entry name" value="Fut1_Fut2_like"/>
    <property type="match status" value="1"/>
</dbReference>
<dbReference type="AlphaFoldDB" id="A0A3E0D2K1"/>
<dbReference type="Gene3D" id="3.40.50.11350">
    <property type="match status" value="1"/>
</dbReference>
<dbReference type="GO" id="GO:0016020">
    <property type="term" value="C:membrane"/>
    <property type="evidence" value="ECO:0007669"/>
    <property type="project" value="InterPro"/>
</dbReference>
<accession>A0A3E0D2K1</accession>
<protein>
    <submittedName>
        <fullName evidence="3">Glycosyl transferase family 11</fullName>
    </submittedName>
</protein>
<dbReference type="PANTHER" id="PTHR11927:SF9">
    <property type="entry name" value="L-FUCOSYLTRANSFERASE"/>
    <property type="match status" value="1"/>
</dbReference>
<dbReference type="PANTHER" id="PTHR11927">
    <property type="entry name" value="GALACTOSIDE 2-L-FUCOSYLTRANSFERASE"/>
    <property type="match status" value="1"/>
</dbReference>
<dbReference type="Proteomes" id="UP000256405">
    <property type="component" value="Unassembled WGS sequence"/>
</dbReference>